<keyword evidence="4" id="KW-1185">Reference proteome</keyword>
<evidence type="ECO:0000313" key="4">
    <source>
        <dbReference type="Proteomes" id="UP000635902"/>
    </source>
</evidence>
<feature type="region of interest" description="Disordered" evidence="1">
    <location>
        <begin position="1"/>
        <end position="32"/>
    </location>
</feature>
<dbReference type="Proteomes" id="UP000635902">
    <property type="component" value="Unassembled WGS sequence"/>
</dbReference>
<feature type="transmembrane region" description="Helical" evidence="2">
    <location>
        <begin position="37"/>
        <end position="56"/>
    </location>
</feature>
<dbReference type="RefSeq" id="WP_194556162.1">
    <property type="nucleotide sequence ID" value="NZ_JADKMY010000001.1"/>
</dbReference>
<comment type="caution">
    <text evidence="3">The sequence shown here is derived from an EMBL/GenBank/DDBJ whole genome shotgun (WGS) entry which is preliminary data.</text>
</comment>
<keyword evidence="2" id="KW-0812">Transmembrane</keyword>
<evidence type="ECO:0000313" key="3">
    <source>
        <dbReference type="EMBL" id="MBF4553343.1"/>
    </source>
</evidence>
<name>A0ABR9ZK37_9CORY</name>
<evidence type="ECO:0008006" key="5">
    <source>
        <dbReference type="Google" id="ProtNLM"/>
    </source>
</evidence>
<reference evidence="3 4" key="1">
    <citation type="submission" date="2020-10" db="EMBL/GenBank/DDBJ databases">
        <title>Novel species in genus Corynebacterium.</title>
        <authorList>
            <person name="Zhang G."/>
        </authorList>
    </citation>
    <scope>NUCLEOTIDE SEQUENCE [LARGE SCALE GENOMIC DNA]</scope>
    <source>
        <strain evidence="3 4">DSM 45110</strain>
    </source>
</reference>
<evidence type="ECO:0000256" key="1">
    <source>
        <dbReference type="SAM" id="MobiDB-lite"/>
    </source>
</evidence>
<organism evidence="3 4">
    <name type="scientific">Corynebacterium suicordis DSM 45110</name>
    <dbReference type="NCBI Taxonomy" id="1121369"/>
    <lineage>
        <taxon>Bacteria</taxon>
        <taxon>Bacillati</taxon>
        <taxon>Actinomycetota</taxon>
        <taxon>Actinomycetes</taxon>
        <taxon>Mycobacteriales</taxon>
        <taxon>Corynebacteriaceae</taxon>
        <taxon>Corynebacterium</taxon>
    </lineage>
</organism>
<protein>
    <recommendedName>
        <fullName evidence="5">DUF4333 domain-containing protein</fullName>
    </recommendedName>
</protein>
<keyword evidence="2" id="KW-0472">Membrane</keyword>
<sequence length="141" mass="15284">MTNHDPRNIDPNSNHADGAHPVDANEGKSKKGSPLSWPLRILIILVVVAAVLGFMFRNADVMPWNNNAQAGDCVSAEGTSPDASRKPQAVDCDGDEAKYKVLESGEDVDCYSVEGATDSYTISIKGRRTDTENLTYCLQEL</sequence>
<accession>A0ABR9ZK37</accession>
<feature type="compositionally biased region" description="Basic and acidic residues" evidence="1">
    <location>
        <begin position="17"/>
        <end position="29"/>
    </location>
</feature>
<proteinExistence type="predicted"/>
<evidence type="ECO:0000256" key="2">
    <source>
        <dbReference type="SAM" id="Phobius"/>
    </source>
</evidence>
<keyword evidence="2" id="KW-1133">Transmembrane helix</keyword>
<gene>
    <name evidence="3" type="ORF">IRY30_04500</name>
</gene>
<dbReference type="EMBL" id="JADKMY010000001">
    <property type="protein sequence ID" value="MBF4553343.1"/>
    <property type="molecule type" value="Genomic_DNA"/>
</dbReference>